<dbReference type="EMBL" id="JAAQWE010000009">
    <property type="protein sequence ID" value="NMX97240.1"/>
    <property type="molecule type" value="Genomic_DNA"/>
</dbReference>
<evidence type="ECO:0000313" key="1">
    <source>
        <dbReference type="EMBL" id="NMX97240.1"/>
    </source>
</evidence>
<gene>
    <name evidence="1" type="ORF">HBO43_11615</name>
</gene>
<protein>
    <submittedName>
        <fullName evidence="1">PIG-L family deacetylase</fullName>
    </submittedName>
</protein>
<sequence length="253" mass="27839">MKPASLSESRRGPAQIWNSAPQLAQIPAIHPHSLVPAGARVVIVAPHPGDEVLACGGLLQRLSTLEHPMLLISITDGSASHPGSNVWPARRLSVVRPQESVEALRRLGMPLHSLKWIRGGFRDDALAASEHPMSQLIARYLQPGDVVFSTWRNDGNADHDAVGRASAKACSLVGARLYELPIWAWHWTAREGSMIPWQRARKVRLDTWSVARKLHAAHAYASQLAGDPEIGLAPMLAQVLLERMREPYEIVFV</sequence>
<evidence type="ECO:0000313" key="2">
    <source>
        <dbReference type="Proteomes" id="UP000552560"/>
    </source>
</evidence>
<dbReference type="Proteomes" id="UP000552560">
    <property type="component" value="Unassembled WGS sequence"/>
</dbReference>
<dbReference type="OrthoDB" id="9790023at2"/>
<name>A0A0R3AZV6_PSEVE</name>
<dbReference type="Pfam" id="PF02585">
    <property type="entry name" value="PIG-L"/>
    <property type="match status" value="1"/>
</dbReference>
<dbReference type="AlphaFoldDB" id="A0A0R3AZV6"/>
<dbReference type="InterPro" id="IPR003737">
    <property type="entry name" value="GlcNAc_PI_deacetylase-related"/>
</dbReference>
<accession>A0A0R3AZV6</accession>
<comment type="caution">
    <text evidence="1">The sequence shown here is derived from an EMBL/GenBank/DDBJ whole genome shotgun (WGS) entry which is preliminary data.</text>
</comment>
<dbReference type="PANTHER" id="PTHR12993:SF11">
    <property type="entry name" value="N-ACETYLGLUCOSAMINYL-PHOSPHATIDYLINOSITOL DE-N-ACETYLASE"/>
    <property type="match status" value="1"/>
</dbReference>
<dbReference type="InterPro" id="IPR024078">
    <property type="entry name" value="LmbE-like_dom_sf"/>
</dbReference>
<dbReference type="SUPFAM" id="SSF102588">
    <property type="entry name" value="LmbE-like"/>
    <property type="match status" value="1"/>
</dbReference>
<dbReference type="RefSeq" id="WP_057004602.1">
    <property type="nucleotide sequence ID" value="NZ_CP129402.1"/>
</dbReference>
<dbReference type="PANTHER" id="PTHR12993">
    <property type="entry name" value="N-ACETYLGLUCOSAMINYL-PHOSPHATIDYLINOSITOL DE-N-ACETYLASE-RELATED"/>
    <property type="match status" value="1"/>
</dbReference>
<reference evidence="1 2" key="1">
    <citation type="journal article" date="2020" name="Front. Microbiol.">
        <title>Genetic Organization of the aprX-lipA2 Operon Affects the Proteolytic Potential of Pseudomonas Species in Milk.</title>
        <authorList>
            <person name="Maier C."/>
            <person name="Huptas C."/>
            <person name="von Neubeck M."/>
            <person name="Scherer S."/>
            <person name="Wenning M."/>
            <person name="Lucking G."/>
        </authorList>
    </citation>
    <scope>NUCLEOTIDE SEQUENCE [LARGE SCALE GENOMIC DNA]</scope>
    <source>
        <strain evidence="1 2">WS 4671</strain>
    </source>
</reference>
<dbReference type="Gene3D" id="3.40.50.10320">
    <property type="entry name" value="LmbE-like"/>
    <property type="match status" value="1"/>
</dbReference>
<proteinExistence type="predicted"/>
<organism evidence="1 2">
    <name type="scientific">Pseudomonas veronii</name>
    <dbReference type="NCBI Taxonomy" id="76761"/>
    <lineage>
        <taxon>Bacteria</taxon>
        <taxon>Pseudomonadati</taxon>
        <taxon>Pseudomonadota</taxon>
        <taxon>Gammaproteobacteria</taxon>
        <taxon>Pseudomonadales</taxon>
        <taxon>Pseudomonadaceae</taxon>
        <taxon>Pseudomonas</taxon>
    </lineage>
</organism>
<dbReference type="GO" id="GO:0016811">
    <property type="term" value="F:hydrolase activity, acting on carbon-nitrogen (but not peptide) bonds, in linear amides"/>
    <property type="evidence" value="ECO:0007669"/>
    <property type="project" value="TreeGrafter"/>
</dbReference>